<proteinExistence type="predicted"/>
<evidence type="ECO:0000313" key="2">
    <source>
        <dbReference type="EMBL" id="PTQ88196.1"/>
    </source>
</evidence>
<evidence type="ECO:0000313" key="3">
    <source>
        <dbReference type="Proteomes" id="UP000244223"/>
    </source>
</evidence>
<dbReference type="NCBIfam" id="NF047641">
    <property type="entry name" value="FFLEE_fam"/>
    <property type="match status" value="1"/>
</dbReference>
<keyword evidence="3" id="KW-1185">Reference proteome</keyword>
<dbReference type="AlphaFoldDB" id="A0A2T5IWE4"/>
<organism evidence="2 3">
    <name type="scientific">Agitococcus lubricus</name>
    <dbReference type="NCBI Taxonomy" id="1077255"/>
    <lineage>
        <taxon>Bacteria</taxon>
        <taxon>Pseudomonadati</taxon>
        <taxon>Pseudomonadota</taxon>
        <taxon>Gammaproteobacteria</taxon>
        <taxon>Moraxellales</taxon>
        <taxon>Moraxellaceae</taxon>
        <taxon>Agitococcus</taxon>
    </lineage>
</organism>
<dbReference type="Pfam" id="PF26621">
    <property type="entry name" value="DUF8198"/>
    <property type="match status" value="1"/>
</dbReference>
<protein>
    <recommendedName>
        <fullName evidence="1">DUF8198 domain-containing protein</fullName>
    </recommendedName>
</protein>
<feature type="domain" description="DUF8198" evidence="1">
    <location>
        <begin position="44"/>
        <end position="253"/>
    </location>
</feature>
<dbReference type="Proteomes" id="UP000244223">
    <property type="component" value="Unassembled WGS sequence"/>
</dbReference>
<comment type="caution">
    <text evidence="2">The sequence shown here is derived from an EMBL/GenBank/DDBJ whole genome shotgun (WGS) entry which is preliminary data.</text>
</comment>
<gene>
    <name evidence="2" type="ORF">C8N29_11456</name>
</gene>
<dbReference type="EMBL" id="QAON01000014">
    <property type="protein sequence ID" value="PTQ88196.1"/>
    <property type="molecule type" value="Genomic_DNA"/>
</dbReference>
<evidence type="ECO:0000259" key="1">
    <source>
        <dbReference type="Pfam" id="PF26621"/>
    </source>
</evidence>
<accession>A0A2T5IWE4</accession>
<dbReference type="InterPro" id="IPR058063">
    <property type="entry name" value="FFLEE_fam"/>
</dbReference>
<sequence>MDAVTSLEQNSPRQAAILAANRDDITNTEGLLRYDLARFRAWRCHTDTQFRDWFNAVQKWQTQRLKQTHAHLLLDERYQAVTQFFLSDMYGGLDLTVLANEIERALPTTIRLLPDSVMRTAAVALELNAITGDLDEKVASYIFETLKATEVNEDVMSEAYRHTGSRELRQRQMDLARELGTGLDKYVRNRIIYATFKIASKPLHMAGLGGLYDFLDRGFAAMRPMGSAQEFLDMFISREEAIMNKLYNNESNPYQV</sequence>
<dbReference type="RefSeq" id="WP_107866498.1">
    <property type="nucleotide sequence ID" value="NZ_QAON01000014.1"/>
</dbReference>
<reference evidence="2 3" key="1">
    <citation type="submission" date="2018-04" db="EMBL/GenBank/DDBJ databases">
        <title>Genomic Encyclopedia of Archaeal and Bacterial Type Strains, Phase II (KMG-II): from individual species to whole genera.</title>
        <authorList>
            <person name="Goeker M."/>
        </authorList>
    </citation>
    <scope>NUCLEOTIDE SEQUENCE [LARGE SCALE GENOMIC DNA]</scope>
    <source>
        <strain evidence="2 3">DSM 5822</strain>
    </source>
</reference>
<dbReference type="InterPro" id="IPR058511">
    <property type="entry name" value="DUF8198"/>
</dbReference>
<name>A0A2T5IWE4_9GAMM</name>